<evidence type="ECO:0000313" key="3">
    <source>
        <dbReference type="Proteomes" id="UP000683925"/>
    </source>
</evidence>
<organism evidence="2 3">
    <name type="scientific">Paramecium octaurelia</name>
    <dbReference type="NCBI Taxonomy" id="43137"/>
    <lineage>
        <taxon>Eukaryota</taxon>
        <taxon>Sar</taxon>
        <taxon>Alveolata</taxon>
        <taxon>Ciliophora</taxon>
        <taxon>Intramacronucleata</taxon>
        <taxon>Oligohymenophorea</taxon>
        <taxon>Peniculida</taxon>
        <taxon>Parameciidae</taxon>
        <taxon>Paramecium</taxon>
    </lineage>
</organism>
<reference evidence="2" key="1">
    <citation type="submission" date="2021-01" db="EMBL/GenBank/DDBJ databases">
        <authorList>
            <consortium name="Genoscope - CEA"/>
            <person name="William W."/>
        </authorList>
    </citation>
    <scope>NUCLEOTIDE SEQUENCE</scope>
</reference>
<proteinExistence type="predicted"/>
<comment type="caution">
    <text evidence="2">The sequence shown here is derived from an EMBL/GenBank/DDBJ whole genome shotgun (WGS) entry which is preliminary data.</text>
</comment>
<keyword evidence="1" id="KW-0812">Transmembrane</keyword>
<gene>
    <name evidence="2" type="ORF">POCTA_138.1.T1530134</name>
</gene>
<dbReference type="EMBL" id="CAJJDP010000155">
    <property type="protein sequence ID" value="CAD8211279.1"/>
    <property type="molecule type" value="Genomic_DNA"/>
</dbReference>
<name>A0A8S1YBZ0_PAROT</name>
<sequence>MRQEDYYNIEGGGRPAKVGKNQSELTLDGSVVSFQDQIDKRVKKDTQIFNELNFLVEEIFLSQKQDEETFKFEVSTEEVIQEVIRHTNPNCRLIKTSWFWIETISSCWGYMSAFQLLLIK</sequence>
<evidence type="ECO:0000313" key="2">
    <source>
        <dbReference type="EMBL" id="CAD8211279.1"/>
    </source>
</evidence>
<dbReference type="AlphaFoldDB" id="A0A8S1YBZ0"/>
<keyword evidence="1" id="KW-0472">Membrane</keyword>
<keyword evidence="1" id="KW-1133">Transmembrane helix</keyword>
<accession>A0A8S1YBZ0</accession>
<keyword evidence="3" id="KW-1185">Reference proteome</keyword>
<dbReference type="Proteomes" id="UP000683925">
    <property type="component" value="Unassembled WGS sequence"/>
</dbReference>
<feature type="transmembrane region" description="Helical" evidence="1">
    <location>
        <begin position="98"/>
        <end position="119"/>
    </location>
</feature>
<evidence type="ECO:0000256" key="1">
    <source>
        <dbReference type="SAM" id="Phobius"/>
    </source>
</evidence>
<protein>
    <submittedName>
        <fullName evidence="2">Uncharacterized protein</fullName>
    </submittedName>
</protein>